<evidence type="ECO:0000313" key="9">
    <source>
        <dbReference type="Proteomes" id="UP001386955"/>
    </source>
</evidence>
<evidence type="ECO:0000256" key="6">
    <source>
        <dbReference type="SAM" id="MobiDB-lite"/>
    </source>
</evidence>
<protein>
    <recommendedName>
        <fullName evidence="7">HTH myb-type domain-containing protein</fullName>
    </recommendedName>
</protein>
<dbReference type="NCBIfam" id="TIGR01557">
    <property type="entry name" value="myb_SHAQKYF"/>
    <property type="match status" value="1"/>
</dbReference>
<dbReference type="GO" id="GO:0003700">
    <property type="term" value="F:DNA-binding transcription factor activity"/>
    <property type="evidence" value="ECO:0007669"/>
    <property type="project" value="InterPro"/>
</dbReference>
<keyword evidence="4" id="KW-0804">Transcription</keyword>
<organism evidence="8 9">
    <name type="scientific">Psophocarpus tetragonolobus</name>
    <name type="common">Winged bean</name>
    <name type="synonym">Dolichos tetragonolobus</name>
    <dbReference type="NCBI Taxonomy" id="3891"/>
    <lineage>
        <taxon>Eukaryota</taxon>
        <taxon>Viridiplantae</taxon>
        <taxon>Streptophyta</taxon>
        <taxon>Embryophyta</taxon>
        <taxon>Tracheophyta</taxon>
        <taxon>Spermatophyta</taxon>
        <taxon>Magnoliopsida</taxon>
        <taxon>eudicotyledons</taxon>
        <taxon>Gunneridae</taxon>
        <taxon>Pentapetalae</taxon>
        <taxon>rosids</taxon>
        <taxon>fabids</taxon>
        <taxon>Fabales</taxon>
        <taxon>Fabaceae</taxon>
        <taxon>Papilionoideae</taxon>
        <taxon>50 kb inversion clade</taxon>
        <taxon>NPAAA clade</taxon>
        <taxon>indigoferoid/millettioid clade</taxon>
        <taxon>Phaseoleae</taxon>
        <taxon>Psophocarpus</taxon>
    </lineage>
</organism>
<sequence>MELSLDLSLSFVPRRSVCEILGVVSQSKDGSQRMTTLEGFVERLEDEKRKIEAFKRELPLCMLLVNDAISKLKEEMNGGVSLKDESVVGELRPLMKTNSEGNGSLNMAKESSDMKNWMDSVQLWNVDTKPRNVEDDRCVPNNPIEPKKEASKSGRASLTLIGNKCVSKTVMRNDKEVSQVPSLDLMTPVFELNHRKTESGYGNGESLITSSVEIKGQSQLQQNLRKQRRCWSPDLHRRFIDALQQLGGPQVATPKQIRELMQVVGLTNDEVKSHLQKYRLHFRRPQVSSVGQVKSGLSMMMVQDKSGDNKSKGKSSHSGSPQGPLFLRGSGKGLSSSGRNSMDTEEDEQSDCHNWKSGLHQQPEAEDF</sequence>
<dbReference type="FunFam" id="1.10.10.60:FF:000002">
    <property type="entry name" value="Myb family transcription factor"/>
    <property type="match status" value="1"/>
</dbReference>
<keyword evidence="5" id="KW-0539">Nucleus</keyword>
<dbReference type="InterPro" id="IPR006447">
    <property type="entry name" value="Myb_dom_plants"/>
</dbReference>
<keyword evidence="9" id="KW-1185">Reference proteome</keyword>
<dbReference type="InterPro" id="IPR009057">
    <property type="entry name" value="Homeodomain-like_sf"/>
</dbReference>
<evidence type="ECO:0000256" key="4">
    <source>
        <dbReference type="ARBA" id="ARBA00023163"/>
    </source>
</evidence>
<evidence type="ECO:0000256" key="5">
    <source>
        <dbReference type="ARBA" id="ARBA00023242"/>
    </source>
</evidence>
<dbReference type="Pfam" id="PF26575">
    <property type="entry name" value="HHO5_N"/>
    <property type="match status" value="1"/>
</dbReference>
<evidence type="ECO:0000256" key="1">
    <source>
        <dbReference type="ARBA" id="ARBA00004123"/>
    </source>
</evidence>
<comment type="caution">
    <text evidence="8">The sequence shown here is derived from an EMBL/GenBank/DDBJ whole genome shotgun (WGS) entry which is preliminary data.</text>
</comment>
<reference evidence="8 9" key="1">
    <citation type="submission" date="2024-01" db="EMBL/GenBank/DDBJ databases">
        <title>The genomes of 5 underutilized Papilionoideae crops provide insights into root nodulation and disease resistanc.</title>
        <authorList>
            <person name="Jiang F."/>
        </authorList>
    </citation>
    <scope>NUCLEOTIDE SEQUENCE [LARGE SCALE GENOMIC DNA]</scope>
    <source>
        <strain evidence="8">DUOXIRENSHENG_FW03</strain>
        <tissue evidence="8">Leaves</tissue>
    </source>
</reference>
<dbReference type="PROSITE" id="PS51294">
    <property type="entry name" value="HTH_MYB"/>
    <property type="match status" value="1"/>
</dbReference>
<name>A0AAN9S2B5_PSOTE</name>
<dbReference type="SUPFAM" id="SSF46689">
    <property type="entry name" value="Homeodomain-like"/>
    <property type="match status" value="1"/>
</dbReference>
<feature type="domain" description="HTH myb-type" evidence="7">
    <location>
        <begin position="223"/>
        <end position="283"/>
    </location>
</feature>
<dbReference type="InterPro" id="IPR058673">
    <property type="entry name" value="HHO5-like_N"/>
</dbReference>
<dbReference type="InterPro" id="IPR044787">
    <property type="entry name" value="HHO5-like"/>
</dbReference>
<dbReference type="AlphaFoldDB" id="A0AAN9S2B5"/>
<evidence type="ECO:0000256" key="2">
    <source>
        <dbReference type="ARBA" id="ARBA00023015"/>
    </source>
</evidence>
<keyword evidence="3" id="KW-0238">DNA-binding</keyword>
<dbReference type="PANTHER" id="PTHR31003:SF3">
    <property type="entry name" value="HOMEODOMAIN-LIKE SUPERFAMILY PROTEIN-RELATED"/>
    <property type="match status" value="1"/>
</dbReference>
<dbReference type="Gene3D" id="1.10.10.60">
    <property type="entry name" value="Homeodomain-like"/>
    <property type="match status" value="1"/>
</dbReference>
<dbReference type="GO" id="GO:0005634">
    <property type="term" value="C:nucleus"/>
    <property type="evidence" value="ECO:0007669"/>
    <property type="project" value="UniProtKB-SubCell"/>
</dbReference>
<feature type="compositionally biased region" description="Low complexity" evidence="6">
    <location>
        <begin position="316"/>
        <end position="339"/>
    </location>
</feature>
<feature type="region of interest" description="Disordered" evidence="6">
    <location>
        <begin position="132"/>
        <end position="155"/>
    </location>
</feature>
<dbReference type="Pfam" id="PF00249">
    <property type="entry name" value="Myb_DNA-binding"/>
    <property type="match status" value="1"/>
</dbReference>
<comment type="subcellular location">
    <subcellularLocation>
        <location evidence="1">Nucleus</location>
    </subcellularLocation>
</comment>
<dbReference type="PANTHER" id="PTHR31003">
    <property type="entry name" value="MYB FAMILY TRANSCRIPTION FACTOR"/>
    <property type="match status" value="1"/>
</dbReference>
<dbReference type="EMBL" id="JAYMYS010000007">
    <property type="protein sequence ID" value="KAK7386469.1"/>
    <property type="molecule type" value="Genomic_DNA"/>
</dbReference>
<evidence type="ECO:0000256" key="3">
    <source>
        <dbReference type="ARBA" id="ARBA00023125"/>
    </source>
</evidence>
<gene>
    <name evidence="8" type="ORF">VNO78_26715</name>
</gene>
<evidence type="ECO:0000259" key="7">
    <source>
        <dbReference type="PROSITE" id="PS51294"/>
    </source>
</evidence>
<evidence type="ECO:0000313" key="8">
    <source>
        <dbReference type="EMBL" id="KAK7386469.1"/>
    </source>
</evidence>
<dbReference type="InterPro" id="IPR017930">
    <property type="entry name" value="Myb_dom"/>
</dbReference>
<feature type="region of interest" description="Disordered" evidence="6">
    <location>
        <begin position="303"/>
        <end position="368"/>
    </location>
</feature>
<accession>A0AAN9S2B5</accession>
<proteinExistence type="predicted"/>
<keyword evidence="2" id="KW-0805">Transcription regulation</keyword>
<dbReference type="GO" id="GO:0003677">
    <property type="term" value="F:DNA binding"/>
    <property type="evidence" value="ECO:0007669"/>
    <property type="project" value="UniProtKB-KW"/>
</dbReference>
<dbReference type="Proteomes" id="UP001386955">
    <property type="component" value="Unassembled WGS sequence"/>
</dbReference>
<dbReference type="InterPro" id="IPR001005">
    <property type="entry name" value="SANT/Myb"/>
</dbReference>